<gene>
    <name evidence="8" type="ORF">DVS28_a1157</name>
</gene>
<evidence type="ECO:0000256" key="6">
    <source>
        <dbReference type="ARBA" id="ARBA00023136"/>
    </source>
</evidence>
<dbReference type="PRINTS" id="PR00953">
    <property type="entry name" value="TYPE3IMRPROT"/>
</dbReference>
<protein>
    <submittedName>
        <fullName evidence="8">Flagellar biosynthesis protein FliR</fullName>
    </submittedName>
</protein>
<dbReference type="Proteomes" id="UP000264006">
    <property type="component" value="Chromosome"/>
</dbReference>
<dbReference type="OrthoDB" id="9807748at2"/>
<evidence type="ECO:0000256" key="3">
    <source>
        <dbReference type="ARBA" id="ARBA00022475"/>
    </source>
</evidence>
<keyword evidence="4 7" id="KW-0812">Transmembrane</keyword>
<sequence length="253" mass="26179">MTLSIAPFLLTGFLLASVRAAAFLMVSPPFDSRLIPQRVKAGLAMSLGLVAGPHMAESQVPIEVGPLIAAGAFQIGLGVTLGFLVKLLFAAVQSAGEMIDVFGGIAVQPSFDPLSNSQASGFGRIYQVFATTLLFAIGGHVLLVRGFLESFEAVGVGGIEMATVQSLVVGNFLHFVVAAVEIAAPLLAVTFLLELGQGLVARAAPQMNVFLAVMPLKILMALVLIAIALPLLPGAVSSLVDNGVSDMVRLARS</sequence>
<dbReference type="KEGG" id="euz:DVS28_a1157"/>
<dbReference type="AlphaFoldDB" id="A0A346XUG0"/>
<evidence type="ECO:0000256" key="4">
    <source>
        <dbReference type="ARBA" id="ARBA00022692"/>
    </source>
</evidence>
<dbReference type="EMBL" id="CP031165">
    <property type="protein sequence ID" value="AXV05857.1"/>
    <property type="molecule type" value="Genomic_DNA"/>
</dbReference>
<name>A0A346XUG0_9ACTN</name>
<evidence type="ECO:0000256" key="1">
    <source>
        <dbReference type="ARBA" id="ARBA00004651"/>
    </source>
</evidence>
<keyword evidence="8" id="KW-0966">Cell projection</keyword>
<dbReference type="PANTHER" id="PTHR30065">
    <property type="entry name" value="FLAGELLAR BIOSYNTHETIC PROTEIN FLIR"/>
    <property type="match status" value="1"/>
</dbReference>
<dbReference type="RefSeq" id="WP_114590599.1">
    <property type="nucleotide sequence ID" value="NZ_CP031165.1"/>
</dbReference>
<feature type="transmembrane region" description="Helical" evidence="7">
    <location>
        <begin position="168"/>
        <end position="195"/>
    </location>
</feature>
<feature type="transmembrane region" description="Helical" evidence="7">
    <location>
        <begin position="67"/>
        <end position="89"/>
    </location>
</feature>
<evidence type="ECO:0000256" key="7">
    <source>
        <dbReference type="SAM" id="Phobius"/>
    </source>
</evidence>
<accession>A0A346XUG0</accession>
<dbReference type="Pfam" id="PF01311">
    <property type="entry name" value="Bac_export_1"/>
    <property type="match status" value="1"/>
</dbReference>
<evidence type="ECO:0000256" key="5">
    <source>
        <dbReference type="ARBA" id="ARBA00022989"/>
    </source>
</evidence>
<dbReference type="GO" id="GO:0006605">
    <property type="term" value="P:protein targeting"/>
    <property type="evidence" value="ECO:0007669"/>
    <property type="project" value="InterPro"/>
</dbReference>
<reference evidence="8 9" key="1">
    <citation type="submission" date="2018-09" db="EMBL/GenBank/DDBJ databases">
        <title>Complete genome sequence of Euzebya sp. DY32-46 isolated from seawater of Pacific Ocean.</title>
        <authorList>
            <person name="Xu L."/>
            <person name="Wu Y.-H."/>
            <person name="Xu X.-W."/>
        </authorList>
    </citation>
    <scope>NUCLEOTIDE SEQUENCE [LARGE SCALE GENOMIC DNA]</scope>
    <source>
        <strain evidence="8 9">DY32-46</strain>
    </source>
</reference>
<keyword evidence="8" id="KW-0969">Cilium</keyword>
<evidence type="ECO:0000256" key="2">
    <source>
        <dbReference type="ARBA" id="ARBA00009772"/>
    </source>
</evidence>
<comment type="subcellular location">
    <subcellularLocation>
        <location evidence="1">Cell membrane</location>
        <topology evidence="1">Multi-pass membrane protein</topology>
    </subcellularLocation>
</comment>
<keyword evidence="9" id="KW-1185">Reference proteome</keyword>
<keyword evidence="6 7" id="KW-0472">Membrane</keyword>
<dbReference type="GO" id="GO:0005886">
    <property type="term" value="C:plasma membrane"/>
    <property type="evidence" value="ECO:0007669"/>
    <property type="project" value="UniProtKB-SubCell"/>
</dbReference>
<dbReference type="InterPro" id="IPR002010">
    <property type="entry name" value="T3SS_IM_R"/>
</dbReference>
<dbReference type="PANTHER" id="PTHR30065:SF1">
    <property type="entry name" value="SURFACE PRESENTATION OF ANTIGENS PROTEIN SPAR"/>
    <property type="match status" value="1"/>
</dbReference>
<keyword evidence="3" id="KW-1003">Cell membrane</keyword>
<evidence type="ECO:0000313" key="8">
    <source>
        <dbReference type="EMBL" id="AXV05857.1"/>
    </source>
</evidence>
<comment type="similarity">
    <text evidence="2">Belongs to the FliR/MopE/SpaR family.</text>
</comment>
<keyword evidence="8" id="KW-0282">Flagellum</keyword>
<organism evidence="8 9">
    <name type="scientific">Euzebya pacifica</name>
    <dbReference type="NCBI Taxonomy" id="1608957"/>
    <lineage>
        <taxon>Bacteria</taxon>
        <taxon>Bacillati</taxon>
        <taxon>Actinomycetota</taxon>
        <taxon>Nitriliruptoria</taxon>
        <taxon>Euzebyales</taxon>
    </lineage>
</organism>
<keyword evidence="5 7" id="KW-1133">Transmembrane helix</keyword>
<proteinExistence type="inferred from homology"/>
<feature type="transmembrane region" description="Helical" evidence="7">
    <location>
        <begin position="125"/>
        <end position="148"/>
    </location>
</feature>
<evidence type="ECO:0000313" key="9">
    <source>
        <dbReference type="Proteomes" id="UP000264006"/>
    </source>
</evidence>
<feature type="transmembrane region" description="Helical" evidence="7">
    <location>
        <begin position="207"/>
        <end position="232"/>
    </location>
</feature>